<evidence type="ECO:0000313" key="9">
    <source>
        <dbReference type="EMBL" id="MCU4728420.1"/>
    </source>
</evidence>
<dbReference type="AlphaFoldDB" id="A0AAE3IHE2"/>
<feature type="transmembrane region" description="Helical" evidence="6">
    <location>
        <begin position="262"/>
        <end position="281"/>
    </location>
</feature>
<gene>
    <name evidence="9" type="ORF">OB914_15805</name>
    <name evidence="8" type="ORF">OB916_15270</name>
</gene>
<feature type="transmembrane region" description="Helical" evidence="6">
    <location>
        <begin position="388"/>
        <end position="410"/>
    </location>
</feature>
<dbReference type="PANTHER" id="PTHR33406:SF13">
    <property type="entry name" value="MEMBRANE PROTEIN YDFJ"/>
    <property type="match status" value="1"/>
</dbReference>
<feature type="domain" description="SSD" evidence="7">
    <location>
        <begin position="288"/>
        <end position="413"/>
    </location>
</feature>
<sequence>MAPINRLAGTIATHSRATIVLLLVFTAVVGSGAGLLAEDTSMDQYYSSSDAGKALDYVQRNFSADDNATYAQVVVRDDNVLSKGTLLETLRFQRSLEANRTINRTLGDAPTSISVANIVARSVIAAEPGPGPTQNATVGQSGGPTLDEQIARLETIDQATIDRTVRTLLDPETAGPAGALELMPTGYEPGSTTANATMIVVTQRTEDAPILDPDQAPAEIIDSQQAMQSIAESFSDRKKADAMVFGVGAMGGEITQTMEDSLGIVGPLALAFVLTALIIAYRDPVDIVLGVVGVGIVLVWTFGVMGWAGIDFNQLHVAIPVLLIGLSIDFALHVVMRYREQRQNGDDIRGSMTVSLADIGVALMWVTITTAIGFLANLLSPVGPIQDFAIASSVGVVSALVVFGALLPALKIEIDGALAARGFDRKRRAFGTGGGRFSRFLSLGSWAARTAPLFVIVLVVLVSTAGLYGATGVETRFAQEDFLADDPPAWTEHLPAELEPHEYTVKENMAYINDHFARRDAQVSVLVRGDVTDPETLDRLATAREEAGASAVTQQLSTGDPRIRSPIEVMERAAANNASFATTLRAADTDSDGLPDRNVDAVYDALFAAAPEHAEDVIHRADGEYRALRLVVMTGGDATHAEVADGMRSVAAVIDGDSVQATATGNPVLFEIVADELFDTFVTTLSVALVTIAVVLIAGYRLAGEGATLGALTVVPVVIVLLWILGTMNLLDIPFNAMTGMITSLTIGLGVDYSIHLGTRYTQELEAGRSPANAMRLAVTGTGGALLGSAATTAAGFGVLVFALLPGLRDFGAITALTIVYAFVVAVFVFPSFLVVWTDHVGLGGFSPSQSE</sequence>
<feature type="transmembrane region" description="Helical" evidence="6">
    <location>
        <begin position="446"/>
        <end position="470"/>
    </location>
</feature>
<feature type="transmembrane region" description="Helical" evidence="6">
    <location>
        <begin position="777"/>
        <end position="805"/>
    </location>
</feature>
<feature type="transmembrane region" description="Helical" evidence="6">
    <location>
        <begin position="737"/>
        <end position="756"/>
    </location>
</feature>
<comment type="subcellular location">
    <subcellularLocation>
        <location evidence="1">Cell membrane</location>
        <topology evidence="1">Multi-pass membrane protein</topology>
    </subcellularLocation>
</comment>
<feature type="transmembrane region" description="Helical" evidence="6">
    <location>
        <begin position="316"/>
        <end position="335"/>
    </location>
</feature>
<dbReference type="RefSeq" id="WP_315910156.1">
    <property type="nucleotide sequence ID" value="NZ_JAOPKC010000027.1"/>
</dbReference>
<dbReference type="InterPro" id="IPR004869">
    <property type="entry name" value="MMPL_dom"/>
</dbReference>
<dbReference type="InterPro" id="IPR050545">
    <property type="entry name" value="Mycobact_MmpL"/>
</dbReference>
<keyword evidence="4 6" id="KW-1133">Transmembrane helix</keyword>
<organism evidence="9 11">
    <name type="scientific">Halapricum hydrolyticum</name>
    <dbReference type="NCBI Taxonomy" id="2979991"/>
    <lineage>
        <taxon>Archaea</taxon>
        <taxon>Methanobacteriati</taxon>
        <taxon>Methanobacteriota</taxon>
        <taxon>Stenosarchaea group</taxon>
        <taxon>Halobacteria</taxon>
        <taxon>Halobacteriales</taxon>
        <taxon>Haloarculaceae</taxon>
        <taxon>Halapricum</taxon>
    </lineage>
</organism>
<evidence type="ECO:0000313" key="8">
    <source>
        <dbReference type="EMBL" id="MCU4719411.1"/>
    </source>
</evidence>
<proteinExistence type="predicted"/>
<feature type="transmembrane region" description="Helical" evidence="6">
    <location>
        <begin position="288"/>
        <end position="310"/>
    </location>
</feature>
<dbReference type="Gene3D" id="1.20.1640.10">
    <property type="entry name" value="Multidrug efflux transporter AcrB transmembrane domain"/>
    <property type="match status" value="2"/>
</dbReference>
<feature type="transmembrane region" description="Helical" evidence="6">
    <location>
        <begin position="707"/>
        <end position="725"/>
    </location>
</feature>
<keyword evidence="5 6" id="KW-0472">Membrane</keyword>
<keyword evidence="2" id="KW-1003">Cell membrane</keyword>
<dbReference type="EMBL" id="JAOPKD010000026">
    <property type="protein sequence ID" value="MCU4728420.1"/>
    <property type="molecule type" value="Genomic_DNA"/>
</dbReference>
<comment type="caution">
    <text evidence="9">The sequence shown here is derived from an EMBL/GenBank/DDBJ whole genome shotgun (WGS) entry which is preliminary data.</text>
</comment>
<evidence type="ECO:0000256" key="5">
    <source>
        <dbReference type="ARBA" id="ARBA00023136"/>
    </source>
</evidence>
<evidence type="ECO:0000313" key="10">
    <source>
        <dbReference type="Proteomes" id="UP001208186"/>
    </source>
</evidence>
<dbReference type="PROSITE" id="PS50156">
    <property type="entry name" value="SSD"/>
    <property type="match status" value="2"/>
</dbReference>
<feature type="transmembrane region" description="Helical" evidence="6">
    <location>
        <begin position="811"/>
        <end position="837"/>
    </location>
</feature>
<dbReference type="EMBL" id="JAOPKC010000027">
    <property type="protein sequence ID" value="MCU4719411.1"/>
    <property type="molecule type" value="Genomic_DNA"/>
</dbReference>
<feature type="transmembrane region" description="Helical" evidence="6">
    <location>
        <begin position="681"/>
        <end position="700"/>
    </location>
</feature>
<evidence type="ECO:0000256" key="2">
    <source>
        <dbReference type="ARBA" id="ARBA00022475"/>
    </source>
</evidence>
<dbReference type="InterPro" id="IPR000731">
    <property type="entry name" value="SSD"/>
</dbReference>
<dbReference type="Proteomes" id="UP001208186">
    <property type="component" value="Unassembled WGS sequence"/>
</dbReference>
<dbReference type="SUPFAM" id="SSF82866">
    <property type="entry name" value="Multidrug efflux transporter AcrB transmembrane domain"/>
    <property type="match status" value="2"/>
</dbReference>
<evidence type="ECO:0000256" key="3">
    <source>
        <dbReference type="ARBA" id="ARBA00022692"/>
    </source>
</evidence>
<dbReference type="PANTHER" id="PTHR33406">
    <property type="entry name" value="MEMBRANE PROTEIN MJ1562-RELATED"/>
    <property type="match status" value="1"/>
</dbReference>
<feature type="domain" description="SSD" evidence="7">
    <location>
        <begin position="680"/>
        <end position="836"/>
    </location>
</feature>
<reference evidence="9" key="1">
    <citation type="submission" date="2023-02" db="EMBL/GenBank/DDBJ databases">
        <title>Enrichment on poylsaccharides allowed isolation of novel metabolic and taxonomic groups of Haloarchaea.</title>
        <authorList>
            <person name="Sorokin D.Y."/>
            <person name="Elcheninov A.G."/>
            <person name="Khizhniak T.V."/>
            <person name="Kolganova T.V."/>
            <person name="Kublanov I.V."/>
        </authorList>
    </citation>
    <scope>NUCLEOTIDE SEQUENCE</scope>
    <source>
        <strain evidence="8 10">HArc-curdl5-1</strain>
        <strain evidence="9">HArc-curdl7</strain>
    </source>
</reference>
<protein>
    <submittedName>
        <fullName evidence="9">MMPL family transporter</fullName>
    </submittedName>
</protein>
<keyword evidence="10" id="KW-1185">Reference proteome</keyword>
<evidence type="ECO:0000259" key="7">
    <source>
        <dbReference type="PROSITE" id="PS50156"/>
    </source>
</evidence>
<dbReference type="GO" id="GO:0005886">
    <property type="term" value="C:plasma membrane"/>
    <property type="evidence" value="ECO:0007669"/>
    <property type="project" value="UniProtKB-SubCell"/>
</dbReference>
<evidence type="ECO:0000256" key="1">
    <source>
        <dbReference type="ARBA" id="ARBA00004651"/>
    </source>
</evidence>
<evidence type="ECO:0000256" key="4">
    <source>
        <dbReference type="ARBA" id="ARBA00022989"/>
    </source>
</evidence>
<feature type="transmembrane region" description="Helical" evidence="6">
    <location>
        <begin position="356"/>
        <end position="376"/>
    </location>
</feature>
<accession>A0AAE3IHE2</accession>
<evidence type="ECO:0000256" key="6">
    <source>
        <dbReference type="SAM" id="Phobius"/>
    </source>
</evidence>
<keyword evidence="3 6" id="KW-0812">Transmembrane</keyword>
<evidence type="ECO:0000313" key="11">
    <source>
        <dbReference type="Proteomes" id="UP001209746"/>
    </source>
</evidence>
<name>A0AAE3IHE2_9EURY</name>
<dbReference type="Proteomes" id="UP001209746">
    <property type="component" value="Unassembled WGS sequence"/>
</dbReference>
<dbReference type="Pfam" id="PF03176">
    <property type="entry name" value="MMPL"/>
    <property type="match status" value="2"/>
</dbReference>